<accession>A0A0H4X3K0</accession>
<name>A0A0H4X3K0_9BACT</name>
<proteinExistence type="predicted"/>
<dbReference type="PATRIC" id="fig|1297742.4.peg.5205"/>
<evidence type="ECO:0000256" key="1">
    <source>
        <dbReference type="SAM" id="MobiDB-lite"/>
    </source>
</evidence>
<feature type="region of interest" description="Disordered" evidence="1">
    <location>
        <begin position="72"/>
        <end position="95"/>
    </location>
</feature>
<keyword evidence="3" id="KW-1185">Reference proteome</keyword>
<organism evidence="2 3">
    <name type="scientific">Pseudomyxococcus hansupus</name>
    <dbReference type="NCBI Taxonomy" id="1297742"/>
    <lineage>
        <taxon>Bacteria</taxon>
        <taxon>Pseudomonadati</taxon>
        <taxon>Myxococcota</taxon>
        <taxon>Myxococcia</taxon>
        <taxon>Myxococcales</taxon>
        <taxon>Cystobacterineae</taxon>
        <taxon>Myxococcaceae</taxon>
        <taxon>Pseudomyxococcus</taxon>
    </lineage>
</organism>
<sequence>MAFSDAGALQPPYEPEALCLLVEHSNSLRQNVDACATNIDGFGFRFEPSIDFDADGAREKVADAMAPERLTARDVGTLPSGTTLGSSPVPWTPEM</sequence>
<reference evidence="2 3" key="1">
    <citation type="journal article" date="2016" name="PLoS ONE">
        <title>Complete Genome Sequence and Comparative Genomics of a Novel Myxobacterium Myxococcus hansupus.</title>
        <authorList>
            <person name="Sharma G."/>
            <person name="Narwani T."/>
            <person name="Subramanian S."/>
        </authorList>
    </citation>
    <scope>NUCLEOTIDE SEQUENCE [LARGE SCALE GENOMIC DNA]</scope>
    <source>
        <strain evidence="3">mixupus</strain>
    </source>
</reference>
<dbReference type="EMBL" id="CP012109">
    <property type="protein sequence ID" value="AKQ68220.1"/>
    <property type="molecule type" value="Genomic_DNA"/>
</dbReference>
<dbReference type="KEGG" id="mym:A176_005132"/>
<dbReference type="Proteomes" id="UP000009026">
    <property type="component" value="Chromosome"/>
</dbReference>
<gene>
    <name evidence="2" type="ORF">A176_005132</name>
</gene>
<dbReference type="AlphaFoldDB" id="A0A0H4X3K0"/>
<protein>
    <submittedName>
        <fullName evidence="2">Phage-like element PBSX protein xkdE</fullName>
    </submittedName>
</protein>
<evidence type="ECO:0000313" key="2">
    <source>
        <dbReference type="EMBL" id="AKQ68220.1"/>
    </source>
</evidence>
<dbReference type="STRING" id="1297742.A176_005132"/>
<evidence type="ECO:0000313" key="3">
    <source>
        <dbReference type="Proteomes" id="UP000009026"/>
    </source>
</evidence>